<dbReference type="Gene3D" id="3.90.550.10">
    <property type="entry name" value="Spore Coat Polysaccharide Biosynthesis Protein SpsA, Chain A"/>
    <property type="match status" value="1"/>
</dbReference>
<dbReference type="AlphaFoldDB" id="X0V736"/>
<gene>
    <name evidence="1" type="ORF">S01H1_34099</name>
</gene>
<dbReference type="EMBL" id="BARS01021206">
    <property type="protein sequence ID" value="GAG13954.1"/>
    <property type="molecule type" value="Genomic_DNA"/>
</dbReference>
<feature type="non-terminal residue" evidence="1">
    <location>
        <position position="1"/>
    </location>
</feature>
<dbReference type="PANTHER" id="PTHR48090">
    <property type="entry name" value="UNDECAPRENYL-PHOSPHATE 4-DEOXY-4-FORMAMIDO-L-ARABINOSE TRANSFERASE-RELATED"/>
    <property type="match status" value="1"/>
</dbReference>
<protein>
    <recommendedName>
        <fullName evidence="2">Glycosyltransferase 2-like domain-containing protein</fullName>
    </recommendedName>
</protein>
<comment type="caution">
    <text evidence="1">The sequence shown here is derived from an EMBL/GenBank/DDBJ whole genome shotgun (WGS) entry which is preliminary data.</text>
</comment>
<dbReference type="SUPFAM" id="SSF53448">
    <property type="entry name" value="Nucleotide-diphospho-sugar transferases"/>
    <property type="match status" value="1"/>
</dbReference>
<dbReference type="InterPro" id="IPR029044">
    <property type="entry name" value="Nucleotide-diphossugar_trans"/>
</dbReference>
<dbReference type="PANTHER" id="PTHR48090:SF7">
    <property type="entry name" value="RFBJ PROTEIN"/>
    <property type="match status" value="1"/>
</dbReference>
<evidence type="ECO:0008006" key="2">
    <source>
        <dbReference type="Google" id="ProtNLM"/>
    </source>
</evidence>
<accession>X0V736</accession>
<evidence type="ECO:0000313" key="1">
    <source>
        <dbReference type="EMBL" id="GAG13954.1"/>
    </source>
</evidence>
<organism evidence="1">
    <name type="scientific">marine sediment metagenome</name>
    <dbReference type="NCBI Taxonomy" id="412755"/>
    <lineage>
        <taxon>unclassified sequences</taxon>
        <taxon>metagenomes</taxon>
        <taxon>ecological metagenomes</taxon>
    </lineage>
</organism>
<dbReference type="InterPro" id="IPR050256">
    <property type="entry name" value="Glycosyltransferase_2"/>
</dbReference>
<reference evidence="1" key="1">
    <citation type="journal article" date="2014" name="Front. Microbiol.">
        <title>High frequency of phylogenetically diverse reductive dehalogenase-homologous genes in deep subseafloor sedimentary metagenomes.</title>
        <authorList>
            <person name="Kawai M."/>
            <person name="Futagami T."/>
            <person name="Toyoda A."/>
            <person name="Takaki Y."/>
            <person name="Nishi S."/>
            <person name="Hori S."/>
            <person name="Arai W."/>
            <person name="Tsubouchi T."/>
            <person name="Morono Y."/>
            <person name="Uchiyama I."/>
            <person name="Ito T."/>
            <person name="Fujiyama A."/>
            <person name="Inagaki F."/>
            <person name="Takami H."/>
        </authorList>
    </citation>
    <scope>NUCLEOTIDE SEQUENCE</scope>
    <source>
        <strain evidence="1">Expedition CK06-06</strain>
    </source>
</reference>
<proteinExistence type="predicted"/>
<sequence length="124" mass="14712">LIENKADIVYGSRNLKDNPRFKKSYYWGVRLISWLTNLLYGSKLTDVYTCYKVFKTPILKNLDTVSSGFEFEQEVTIKALKKKYRILEIPIDYFPRSVKEGKKINWLDGLKAILTIIRYRHDKK</sequence>
<name>X0V736_9ZZZZ</name>